<evidence type="ECO:0000256" key="1">
    <source>
        <dbReference type="SAM" id="MobiDB-lite"/>
    </source>
</evidence>
<accession>A0A640S8Y6</accession>
<evidence type="ECO:0000313" key="3">
    <source>
        <dbReference type="EMBL" id="WUS27363.1"/>
    </source>
</evidence>
<organism evidence="2 4">
    <name type="scientific">Streptomyces caniferus</name>
    <dbReference type="NCBI Taxonomy" id="285557"/>
    <lineage>
        <taxon>Bacteria</taxon>
        <taxon>Bacillati</taxon>
        <taxon>Actinomycetota</taxon>
        <taxon>Actinomycetes</taxon>
        <taxon>Kitasatosporales</taxon>
        <taxon>Streptomycetaceae</taxon>
        <taxon>Streptomyces</taxon>
    </lineage>
</organism>
<dbReference type="EMBL" id="BLIN01000005">
    <property type="protein sequence ID" value="GFE07660.1"/>
    <property type="molecule type" value="Genomic_DNA"/>
</dbReference>
<evidence type="ECO:0000313" key="5">
    <source>
        <dbReference type="Proteomes" id="UP001432292"/>
    </source>
</evidence>
<name>A0A640S8Y6_9ACTN</name>
<dbReference type="RefSeq" id="WP_159477641.1">
    <property type="nucleotide sequence ID" value="NZ_BAAATH010000032.1"/>
</dbReference>
<dbReference type="EMBL" id="CP108473">
    <property type="protein sequence ID" value="WUS27363.1"/>
    <property type="molecule type" value="Genomic_DNA"/>
</dbReference>
<dbReference type="GeneID" id="96633446"/>
<evidence type="ECO:0000313" key="2">
    <source>
        <dbReference type="EMBL" id="GFE07660.1"/>
    </source>
</evidence>
<protein>
    <submittedName>
        <fullName evidence="2">Uncharacterized protein</fullName>
    </submittedName>
</protein>
<sequence>MAIKNLASATGAGVVPVPDAAGHQRGMKQCPVAVLSAGETPADNTPWT</sequence>
<feature type="region of interest" description="Disordered" evidence="1">
    <location>
        <begin position="1"/>
        <end position="23"/>
    </location>
</feature>
<dbReference type="Proteomes" id="UP000435837">
    <property type="component" value="Unassembled WGS sequence"/>
</dbReference>
<keyword evidence="5" id="KW-1185">Reference proteome</keyword>
<proteinExistence type="predicted"/>
<dbReference type="AlphaFoldDB" id="A0A640S8Y6"/>
<gene>
    <name evidence="3" type="ORF">OG727_36620</name>
    <name evidence="2" type="ORF">Scani_39280</name>
</gene>
<reference evidence="3" key="2">
    <citation type="submission" date="2022-10" db="EMBL/GenBank/DDBJ databases">
        <title>The complete genomes of actinobacterial strains from the NBC collection.</title>
        <authorList>
            <person name="Joergensen T.S."/>
            <person name="Alvarez Arevalo M."/>
            <person name="Sterndorff E.B."/>
            <person name="Faurdal D."/>
            <person name="Vuksanovic O."/>
            <person name="Mourched A.-S."/>
            <person name="Charusanti P."/>
            <person name="Shaw S."/>
            <person name="Blin K."/>
            <person name="Weber T."/>
        </authorList>
    </citation>
    <scope>NUCLEOTIDE SEQUENCE</scope>
    <source>
        <strain evidence="3">NBC_01256</strain>
    </source>
</reference>
<evidence type="ECO:0000313" key="4">
    <source>
        <dbReference type="Proteomes" id="UP000435837"/>
    </source>
</evidence>
<dbReference type="Proteomes" id="UP001432292">
    <property type="component" value="Chromosome"/>
</dbReference>
<reference evidence="2 4" key="1">
    <citation type="submission" date="2019-12" db="EMBL/GenBank/DDBJ databases">
        <title>Whole genome shotgun sequence of Streptomyces caniferus NBRC 15389.</title>
        <authorList>
            <person name="Ichikawa N."/>
            <person name="Kimura A."/>
            <person name="Kitahashi Y."/>
            <person name="Komaki H."/>
            <person name="Tamura T."/>
        </authorList>
    </citation>
    <scope>NUCLEOTIDE SEQUENCE [LARGE SCALE GENOMIC DNA]</scope>
    <source>
        <strain evidence="2 4">NBRC 15389</strain>
    </source>
</reference>